<gene>
    <name evidence="4" type="primary">kfoC_1</name>
    <name evidence="4" type="ORF">ElP_75840</name>
</gene>
<dbReference type="KEGG" id="tpla:ElP_75840"/>
<dbReference type="PANTHER" id="PTHR43179:SF7">
    <property type="entry name" value="RHAMNOSYLTRANSFERASE WBBL"/>
    <property type="match status" value="1"/>
</dbReference>
<dbReference type="RefSeq" id="WP_145279836.1">
    <property type="nucleotide sequence ID" value="NZ_CP036430.1"/>
</dbReference>
<accession>A0A518HFJ4</accession>
<evidence type="ECO:0000259" key="3">
    <source>
        <dbReference type="Pfam" id="PF00535"/>
    </source>
</evidence>
<dbReference type="Gene3D" id="3.40.50.2000">
    <property type="entry name" value="Glycogen Phosphorylase B"/>
    <property type="match status" value="2"/>
</dbReference>
<dbReference type="Proteomes" id="UP000317835">
    <property type="component" value="Plasmid pElP_4"/>
</dbReference>
<dbReference type="InterPro" id="IPR029044">
    <property type="entry name" value="Nucleotide-diphossugar_trans"/>
</dbReference>
<dbReference type="CDD" id="cd04184">
    <property type="entry name" value="GT2_RfbC_Mx_like"/>
    <property type="match status" value="1"/>
</dbReference>
<evidence type="ECO:0000313" key="5">
    <source>
        <dbReference type="Proteomes" id="UP000317835"/>
    </source>
</evidence>
<dbReference type="SUPFAM" id="SSF53448">
    <property type="entry name" value="Nucleotide-diphospho-sugar transferases"/>
    <property type="match status" value="2"/>
</dbReference>
<dbReference type="InterPro" id="IPR029063">
    <property type="entry name" value="SAM-dependent_MTases_sf"/>
</dbReference>
<proteinExistence type="predicted"/>
<feature type="domain" description="Glycosyltransferase 2-like" evidence="3">
    <location>
        <begin position="440"/>
        <end position="551"/>
    </location>
</feature>
<dbReference type="EMBL" id="CP036430">
    <property type="protein sequence ID" value="QDV39613.1"/>
    <property type="molecule type" value="Genomic_DNA"/>
</dbReference>
<protein>
    <submittedName>
        <fullName evidence="4">Chondroitin synthase</fullName>
    </submittedName>
</protein>
<feature type="domain" description="Glycosyl transferase family 1" evidence="2">
    <location>
        <begin position="1168"/>
        <end position="1332"/>
    </location>
</feature>
<evidence type="ECO:0000313" key="4">
    <source>
        <dbReference type="EMBL" id="QDV39613.1"/>
    </source>
</evidence>
<feature type="domain" description="Glycosyltransferase 2-like" evidence="3">
    <location>
        <begin position="700"/>
        <end position="847"/>
    </location>
</feature>
<dbReference type="GO" id="GO:0016757">
    <property type="term" value="F:glycosyltransferase activity"/>
    <property type="evidence" value="ECO:0007669"/>
    <property type="project" value="UniProtKB-KW"/>
</dbReference>
<dbReference type="CDD" id="cd03801">
    <property type="entry name" value="GT4_PimA-like"/>
    <property type="match status" value="1"/>
</dbReference>
<reference evidence="4 5" key="1">
    <citation type="submission" date="2019-02" db="EMBL/GenBank/DDBJ databases">
        <title>Deep-cultivation of Planctomycetes and their phenomic and genomic characterization uncovers novel biology.</title>
        <authorList>
            <person name="Wiegand S."/>
            <person name="Jogler M."/>
            <person name="Boedeker C."/>
            <person name="Pinto D."/>
            <person name="Vollmers J."/>
            <person name="Rivas-Marin E."/>
            <person name="Kohn T."/>
            <person name="Peeters S.H."/>
            <person name="Heuer A."/>
            <person name="Rast P."/>
            <person name="Oberbeckmann S."/>
            <person name="Bunk B."/>
            <person name="Jeske O."/>
            <person name="Meyerdierks A."/>
            <person name="Storesund J.E."/>
            <person name="Kallscheuer N."/>
            <person name="Luecker S."/>
            <person name="Lage O.M."/>
            <person name="Pohl T."/>
            <person name="Merkel B.J."/>
            <person name="Hornburger P."/>
            <person name="Mueller R.-W."/>
            <person name="Bruemmer F."/>
            <person name="Labrenz M."/>
            <person name="Spormann A.M."/>
            <person name="Op den Camp H."/>
            <person name="Overmann J."/>
            <person name="Amann R."/>
            <person name="Jetten M.S.M."/>
            <person name="Mascher T."/>
            <person name="Medema M.H."/>
            <person name="Devos D.P."/>
            <person name="Kaster A.-K."/>
            <person name="Ovreas L."/>
            <person name="Rohde M."/>
            <person name="Galperin M.Y."/>
            <person name="Jogler C."/>
        </authorList>
    </citation>
    <scope>NUCLEOTIDE SEQUENCE [LARGE SCALE GENOMIC DNA]</scope>
    <source>
        <strain evidence="4 5">ElP</strain>
        <plasmid evidence="5">pelp_4</plasmid>
    </source>
</reference>
<dbReference type="OrthoDB" id="9800276at2"/>
<dbReference type="InterPro" id="IPR001296">
    <property type="entry name" value="Glyco_trans_1"/>
</dbReference>
<dbReference type="Pfam" id="PF00535">
    <property type="entry name" value="Glycos_transf_2"/>
    <property type="match status" value="2"/>
</dbReference>
<evidence type="ECO:0000259" key="2">
    <source>
        <dbReference type="Pfam" id="PF00534"/>
    </source>
</evidence>
<dbReference type="Gene3D" id="3.90.550.10">
    <property type="entry name" value="Spore Coat Polysaccharide Biosynthesis Protein SpsA, Chain A"/>
    <property type="match status" value="2"/>
</dbReference>
<geneLocation type="plasmid" evidence="5">
    <name>pelp_4</name>
</geneLocation>
<keyword evidence="4" id="KW-0614">Plasmid</keyword>
<sequence>MFNPIDHPICLVPPDRICPSAWHEHFPIAGFLVDLLTPAAFVEIGTLDGFSYCAFCQAVRALGLASTGVSVGSWPGQGPPTGLREHHDLRYGRFSTLVPGGAGDALARFEEGAVDLLHLVGSPLLGDTVAVLDDWLPKMSPRGVALLHGTRSDDRPGGTRRAWTRVKDRFPAVEFPHGGGLGMLAVGGEIPDRLRPLFEDWGEEHSRLLGYFAGLGRLVSIRAAAEPRPPAAGSDRDRTGRELTRRLEDRERILARMRDRFEERQRTVLWLEAEVSRRDAKIDGLWTQAHEQAMTIADLAARLDEVERSLAWKVAQAARRVTRSVAPPGIRRQRGVLLAARAARLWKREGLLALIDRALWGRPDPIEVPRAMLPAPEPDPEPAPVPPEPQLATPEEEPPVELPEPVSPYDIWVENNAWNQCSRFEAERALAGMDRRPLMSVVMPVYDIDEAWLERAIESVRAQVYPSWELCIADDASPRPHVGRLLRRYEATDDRIRVRFLPENGNISLASNAAAGMARGEYLVFLDQDDELTPDCLLELALAAVGHDSPDLIYSDDDKIDVHGRRSSPQFKPDWSPELLLSYMYLSHAFCVRRDRFEAIGGFRIGFEGCQDYDLALRMTDGPSRVVHVPKILYHWRSLPGSTASSGAAKPEAFERGIRAVQEAFDRRGIVGRISRPEFAERGHLGLFQVDFPDDGPGVSILIPTRNRVDLLRPCIDSILALTSYRNYEVVVIDNESDDPETLAYLDALPEGCRVLRIPNEGKLFSYDKVNNKAIGVLGDDRELILLLNDDTEVLRPEWLSQLVGYSRIEGVGAVGGRLLLADGRVQHAGVLTTVNDGMPAHAFKLSPGRDNGYQSYAVVARNYGAVTAACLLMRRDLFLRVGGFDEDRFAVAYNDIDLCLRLGRLGLRIVYAPRAELVLVEGASRGSGDDPREPLAYKEIWGLARDPYHNPNLGRNHESFALRTRRSTPAEGTLREPVRLLMVSHNLNHEGAPKFLLDLAVRLRERGRVVTEVASPLDGPLAQAYEAEGIPVHRIDDPLRRLVEPDGYRIGTRELGDWIRSRGFDLVQANTLNGFAAISAAREAGLPSLWSVHESTDCRAYFRQFGPGMTEAALLAFGDPYRVLFVSHATRRMFEPLNWRHNLETVHFGMIRDPIDRYLARHSRRDAAEAIGAPPGKKVVTIIGTVCERKGQRDLVEAAVELLRSGRDDVVFYVVGCRPSPYLDGLRRLASAYPDAIRLVDETDQVFPYYRSSDVFVCCSSVESYPRTILEAMAFGLPIVTTTVFGIAEQVEPGINALTFEPRDVIALEEHLRLLLDDDALRLRLAEAARLRLELLPTFEEMACMYERIILEAVAAATPAVAPADGLRSAA</sequence>
<organism evidence="4 5">
    <name type="scientific">Tautonia plasticadhaerens</name>
    <dbReference type="NCBI Taxonomy" id="2527974"/>
    <lineage>
        <taxon>Bacteria</taxon>
        <taxon>Pseudomonadati</taxon>
        <taxon>Planctomycetota</taxon>
        <taxon>Planctomycetia</taxon>
        <taxon>Isosphaerales</taxon>
        <taxon>Isosphaeraceae</taxon>
        <taxon>Tautonia</taxon>
    </lineage>
</organism>
<dbReference type="PANTHER" id="PTHR43179">
    <property type="entry name" value="RHAMNOSYLTRANSFERASE WBBL"/>
    <property type="match status" value="1"/>
</dbReference>
<evidence type="ECO:0000256" key="1">
    <source>
        <dbReference type="SAM" id="MobiDB-lite"/>
    </source>
</evidence>
<dbReference type="SUPFAM" id="SSF53756">
    <property type="entry name" value="UDP-Glycosyltransferase/glycogen phosphorylase"/>
    <property type="match status" value="1"/>
</dbReference>
<name>A0A518HFJ4_9BACT</name>
<keyword evidence="5" id="KW-1185">Reference proteome</keyword>
<feature type="compositionally biased region" description="Pro residues" evidence="1">
    <location>
        <begin position="375"/>
        <end position="389"/>
    </location>
</feature>
<dbReference type="Pfam" id="PF00534">
    <property type="entry name" value="Glycos_transf_1"/>
    <property type="match status" value="1"/>
</dbReference>
<feature type="region of interest" description="Disordered" evidence="1">
    <location>
        <begin position="370"/>
        <end position="400"/>
    </location>
</feature>
<dbReference type="InterPro" id="IPR001173">
    <property type="entry name" value="Glyco_trans_2-like"/>
</dbReference>
<dbReference type="Pfam" id="PF13578">
    <property type="entry name" value="Methyltransf_24"/>
    <property type="match status" value="1"/>
</dbReference>
<dbReference type="SUPFAM" id="SSF53335">
    <property type="entry name" value="S-adenosyl-L-methionine-dependent methyltransferases"/>
    <property type="match status" value="1"/>
</dbReference>